<organism evidence="2 3">
    <name type="scientific">Edaphochlamys debaryana</name>
    <dbReference type="NCBI Taxonomy" id="47281"/>
    <lineage>
        <taxon>Eukaryota</taxon>
        <taxon>Viridiplantae</taxon>
        <taxon>Chlorophyta</taxon>
        <taxon>core chlorophytes</taxon>
        <taxon>Chlorophyceae</taxon>
        <taxon>CS clade</taxon>
        <taxon>Chlamydomonadales</taxon>
        <taxon>Chlamydomonadales incertae sedis</taxon>
        <taxon>Edaphochlamys</taxon>
    </lineage>
</organism>
<reference evidence="2" key="1">
    <citation type="journal article" date="2020" name="bioRxiv">
        <title>Comparative genomics of Chlamydomonas.</title>
        <authorList>
            <person name="Craig R.J."/>
            <person name="Hasan A.R."/>
            <person name="Ness R.W."/>
            <person name="Keightley P.D."/>
        </authorList>
    </citation>
    <scope>NUCLEOTIDE SEQUENCE</scope>
    <source>
        <strain evidence="2">CCAP 11/70</strain>
    </source>
</reference>
<feature type="compositionally biased region" description="Low complexity" evidence="1">
    <location>
        <begin position="508"/>
        <end position="540"/>
    </location>
</feature>
<feature type="compositionally biased region" description="Gly residues" evidence="1">
    <location>
        <begin position="194"/>
        <end position="204"/>
    </location>
</feature>
<evidence type="ECO:0000313" key="2">
    <source>
        <dbReference type="EMBL" id="KAG2486660.1"/>
    </source>
</evidence>
<evidence type="ECO:0000256" key="1">
    <source>
        <dbReference type="SAM" id="MobiDB-lite"/>
    </source>
</evidence>
<gene>
    <name evidence="2" type="ORF">HYH03_014716</name>
</gene>
<dbReference type="AlphaFoldDB" id="A0A835XNE0"/>
<proteinExistence type="predicted"/>
<feature type="region of interest" description="Disordered" evidence="1">
    <location>
        <begin position="1"/>
        <end position="258"/>
    </location>
</feature>
<feature type="compositionally biased region" description="Low complexity" evidence="1">
    <location>
        <begin position="277"/>
        <end position="289"/>
    </location>
</feature>
<feature type="compositionally biased region" description="Low complexity" evidence="1">
    <location>
        <begin position="416"/>
        <end position="431"/>
    </location>
</feature>
<evidence type="ECO:0000313" key="3">
    <source>
        <dbReference type="Proteomes" id="UP000612055"/>
    </source>
</evidence>
<protein>
    <submittedName>
        <fullName evidence="2">Uncharacterized protein</fullName>
    </submittedName>
</protein>
<comment type="caution">
    <text evidence="2">The sequence shown here is derived from an EMBL/GenBank/DDBJ whole genome shotgun (WGS) entry which is preliminary data.</text>
</comment>
<feature type="compositionally biased region" description="Polar residues" evidence="1">
    <location>
        <begin position="19"/>
        <end position="33"/>
    </location>
</feature>
<sequence length="646" mass="65317">MKPKPKSILRVSAARNRQHSGSRQSPAVSTSEDPNVDDATDGGCSRPSSASSNPLTPSARRNNRHRSQDIGPFPPGLSPALLPATDTPGASAARSSHLSVDARPHLPAPGLHSVGTIALPAAQAGQPPTHLPLPQSSERAGGGQDAGVAAAGGAGPGARGRVESVDAAAGAQHINDEGAAAAGSTEGGQEEGEAGAGGGRGGGYNWSDVLRSALHEETEDVGEPLSFSPDLSRDRQAARFAAADTAETMRYEAPTPRPARTWRSLFLRRLWPGQGAQLRARAQKAAKPQDLYEEEEEPAPVKRSRDSVLVYRKRLGLDGRAQHPPKRQQQQQQKQPSSRISIGMRDIVHMVVSAVSPQSSGGPESPRSPRVFAEPREARLELPGAALSVTAATGAAAAAAVATVATTAAMCGAAAVGAGAGSSGSPRTPGSPGAGAAGDRTYGGVGLVSRRLSRVGDVQPSGETLMAALAALRQATAALNVADPVSVAATLDDSLRSFRHRVGGRGGPPAAASAAPSVTSSSPYSKPSGTSLGPPSPSSVSISAPHAAASFVAFSTFSMPHTAGPSGPTNASSNPAASASASASASPATASEAAGRGMLPLLSASVLDREEGEEPLDVSQVKFVELPQRGAALANAASRAIRVLSR</sequence>
<name>A0A835XNE0_9CHLO</name>
<dbReference type="Proteomes" id="UP000612055">
    <property type="component" value="Unassembled WGS sequence"/>
</dbReference>
<feature type="compositionally biased region" description="Low complexity" evidence="1">
    <location>
        <begin position="327"/>
        <end position="339"/>
    </location>
</feature>
<accession>A0A835XNE0</accession>
<feature type="compositionally biased region" description="Polar residues" evidence="1">
    <location>
        <begin position="46"/>
        <end position="60"/>
    </location>
</feature>
<feature type="region of interest" description="Disordered" evidence="1">
    <location>
        <begin position="562"/>
        <end position="593"/>
    </location>
</feature>
<feature type="region of interest" description="Disordered" evidence="1">
    <location>
        <begin position="277"/>
        <end position="339"/>
    </location>
</feature>
<keyword evidence="3" id="KW-1185">Reference proteome</keyword>
<feature type="region of interest" description="Disordered" evidence="1">
    <location>
        <begin position="416"/>
        <end position="440"/>
    </location>
</feature>
<dbReference type="EMBL" id="JAEHOE010000109">
    <property type="protein sequence ID" value="KAG2486660.1"/>
    <property type="molecule type" value="Genomic_DNA"/>
</dbReference>
<feature type="region of interest" description="Disordered" evidence="1">
    <location>
        <begin position="499"/>
        <end position="540"/>
    </location>
</feature>
<feature type="compositionally biased region" description="Gly residues" evidence="1">
    <location>
        <begin position="140"/>
        <end position="158"/>
    </location>
</feature>